<sequence length="570" mass="64142">SISSEVSSDFVIQVNGTKYFLHKFPLLSKCGLLQRLAAEACDSQKDIIELQDFPGGIDIFEFCAKFCYGITVTVSAYNVVAVRCAAEYLHMTEAIEKGNLIYKLEIFLNSCILHGWKDSITTLQTTKAFLPWSEDLKIVSRCIDAVACKAMVDPSRVTWSYTYARGHRDHKICGNVSSPSLNELPSRRYHSVPKDWWVEDISDLEIDLYWRVMLAIKSTGKISSVLIGEALRVYVSRWLPGMSKEKGNTKRHSNDKQPEITTKHRLLLESIVSLLPPEKCSTSCRFLLKLLKAATILGVSPSSKMELARRVGLQLEDASVNDLLIPSLSYANETLYDIDLVQIILEHFMMQSQSPPTSPVHNRHKYEKRRSRSAENLDFAESRRSSSAAHSSKLKVAKLIDAYLAEIARDENLTISRFISLAEAIPDFARPVHDDLYTAIDIYLKEHSGLSKSDRKCICRLLDCKKLSMEACMHAAQNELLPLRLVVQVLFVEQVRAAMAGGLVHELPNNIKALLSSQEEDSQEVPESSTFDNVWDAASHTAKSPKGRDTMTLKMQLEEADNEAPEIRQE</sequence>
<evidence type="ECO:0000256" key="3">
    <source>
        <dbReference type="SAM" id="MobiDB-lite"/>
    </source>
</evidence>
<dbReference type="Pfam" id="PF03000">
    <property type="entry name" value="NPH3"/>
    <property type="match status" value="1"/>
</dbReference>
<dbReference type="Gene3D" id="3.30.710.10">
    <property type="entry name" value="Potassium Channel Kv1.1, Chain A"/>
    <property type="match status" value="1"/>
</dbReference>
<feature type="non-terminal residue" evidence="5">
    <location>
        <position position="1"/>
    </location>
</feature>
<dbReference type="AlphaFoldDB" id="A0AA38G168"/>
<dbReference type="InterPro" id="IPR011333">
    <property type="entry name" value="SKP1/BTB/POZ_sf"/>
</dbReference>
<dbReference type="PANTHER" id="PTHR32370">
    <property type="entry name" value="OS12G0117600 PROTEIN"/>
    <property type="match status" value="1"/>
</dbReference>
<dbReference type="Proteomes" id="UP000824469">
    <property type="component" value="Unassembled WGS sequence"/>
</dbReference>
<feature type="non-terminal residue" evidence="5">
    <location>
        <position position="570"/>
    </location>
</feature>
<keyword evidence="2" id="KW-0833">Ubl conjugation pathway</keyword>
<feature type="domain" description="NPH3" evidence="4">
    <location>
        <begin position="195"/>
        <end position="496"/>
    </location>
</feature>
<keyword evidence="6" id="KW-1185">Reference proteome</keyword>
<reference evidence="5 6" key="1">
    <citation type="journal article" date="2021" name="Nat. Plants">
        <title>The Taxus genome provides insights into paclitaxel biosynthesis.</title>
        <authorList>
            <person name="Xiong X."/>
            <person name="Gou J."/>
            <person name="Liao Q."/>
            <person name="Li Y."/>
            <person name="Zhou Q."/>
            <person name="Bi G."/>
            <person name="Li C."/>
            <person name="Du R."/>
            <person name="Wang X."/>
            <person name="Sun T."/>
            <person name="Guo L."/>
            <person name="Liang H."/>
            <person name="Lu P."/>
            <person name="Wu Y."/>
            <person name="Zhang Z."/>
            <person name="Ro D.K."/>
            <person name="Shang Y."/>
            <person name="Huang S."/>
            <person name="Yan J."/>
        </authorList>
    </citation>
    <scope>NUCLEOTIDE SEQUENCE [LARGE SCALE GENOMIC DNA]</scope>
    <source>
        <strain evidence="5">Ta-2019</strain>
    </source>
</reference>
<dbReference type="InterPro" id="IPR000210">
    <property type="entry name" value="BTB/POZ_dom"/>
</dbReference>
<dbReference type="SUPFAM" id="SSF54695">
    <property type="entry name" value="POZ domain"/>
    <property type="match status" value="1"/>
</dbReference>
<dbReference type="InterPro" id="IPR043454">
    <property type="entry name" value="NPH3/RPT2-like"/>
</dbReference>
<evidence type="ECO:0000313" key="5">
    <source>
        <dbReference type="EMBL" id="KAH9313139.1"/>
    </source>
</evidence>
<feature type="compositionally biased region" description="Basic residues" evidence="3">
    <location>
        <begin position="361"/>
        <end position="371"/>
    </location>
</feature>
<feature type="compositionally biased region" description="Basic and acidic residues" evidence="3">
    <location>
        <begin position="372"/>
        <end position="382"/>
    </location>
</feature>
<evidence type="ECO:0000259" key="4">
    <source>
        <dbReference type="PROSITE" id="PS51649"/>
    </source>
</evidence>
<comment type="caution">
    <text evidence="5">The sequence shown here is derived from an EMBL/GenBank/DDBJ whole genome shotgun (WGS) entry which is preliminary data.</text>
</comment>
<dbReference type="InterPro" id="IPR027356">
    <property type="entry name" value="NPH3_dom"/>
</dbReference>
<feature type="region of interest" description="Disordered" evidence="3">
    <location>
        <begin position="520"/>
        <end position="549"/>
    </location>
</feature>
<dbReference type="PROSITE" id="PS51649">
    <property type="entry name" value="NPH3"/>
    <property type="match status" value="1"/>
</dbReference>
<comment type="pathway">
    <text evidence="1">Protein modification; protein ubiquitination.</text>
</comment>
<feature type="region of interest" description="Disordered" evidence="3">
    <location>
        <begin position="352"/>
        <end position="382"/>
    </location>
</feature>
<evidence type="ECO:0000313" key="6">
    <source>
        <dbReference type="Proteomes" id="UP000824469"/>
    </source>
</evidence>
<protein>
    <recommendedName>
        <fullName evidence="4">NPH3 domain-containing protein</fullName>
    </recommendedName>
</protein>
<dbReference type="EMBL" id="JAHRHJ020000006">
    <property type="protein sequence ID" value="KAH9313139.1"/>
    <property type="molecule type" value="Genomic_DNA"/>
</dbReference>
<dbReference type="Pfam" id="PF00651">
    <property type="entry name" value="BTB"/>
    <property type="match status" value="1"/>
</dbReference>
<dbReference type="OMA" id="CCESPER"/>
<gene>
    <name evidence="5" type="ORF">KI387_028174</name>
</gene>
<evidence type="ECO:0000256" key="2">
    <source>
        <dbReference type="ARBA" id="ARBA00022786"/>
    </source>
</evidence>
<accession>A0AA38G168</accession>
<organism evidence="5 6">
    <name type="scientific">Taxus chinensis</name>
    <name type="common">Chinese yew</name>
    <name type="synonym">Taxus wallichiana var. chinensis</name>
    <dbReference type="NCBI Taxonomy" id="29808"/>
    <lineage>
        <taxon>Eukaryota</taxon>
        <taxon>Viridiplantae</taxon>
        <taxon>Streptophyta</taxon>
        <taxon>Embryophyta</taxon>
        <taxon>Tracheophyta</taxon>
        <taxon>Spermatophyta</taxon>
        <taxon>Pinopsida</taxon>
        <taxon>Pinidae</taxon>
        <taxon>Conifers II</taxon>
        <taxon>Cupressales</taxon>
        <taxon>Taxaceae</taxon>
        <taxon>Taxus</taxon>
    </lineage>
</organism>
<name>A0AA38G168_TAXCH</name>
<proteinExistence type="predicted"/>
<evidence type="ECO:0000256" key="1">
    <source>
        <dbReference type="ARBA" id="ARBA00004906"/>
    </source>
</evidence>